<reference evidence="8" key="1">
    <citation type="submission" date="2020-03" db="EMBL/GenBank/DDBJ databases">
        <title>Solimonas marina sp. nov., isolated from deep seawater of the Pacific Ocean.</title>
        <authorList>
            <person name="Liu X."/>
            <person name="Lai Q."/>
            <person name="Sun F."/>
            <person name="Gai Y."/>
            <person name="Li G."/>
            <person name="Shao Z."/>
        </authorList>
    </citation>
    <scope>NUCLEOTIDE SEQUENCE</scope>
    <source>
        <strain evidence="8">C16B3</strain>
    </source>
</reference>
<feature type="transmembrane region" description="Helical" evidence="6">
    <location>
        <begin position="404"/>
        <end position="423"/>
    </location>
</feature>
<dbReference type="InterPro" id="IPR020846">
    <property type="entry name" value="MFS_dom"/>
</dbReference>
<feature type="transmembrane region" description="Helical" evidence="6">
    <location>
        <begin position="364"/>
        <end position="384"/>
    </location>
</feature>
<feature type="transmembrane region" description="Helical" evidence="6">
    <location>
        <begin position="59"/>
        <end position="80"/>
    </location>
</feature>
<evidence type="ECO:0000313" key="9">
    <source>
        <dbReference type="Proteomes" id="UP000653472"/>
    </source>
</evidence>
<dbReference type="PROSITE" id="PS50850">
    <property type="entry name" value="MFS"/>
    <property type="match status" value="1"/>
</dbReference>
<sequence length="445" mass="48079">MMALAEAALSPPARTEQIPSYSWVVLFLLCGVYTFNWMDRYVLVILLEPIRESLGASDTQMGLLSGFTFSVIYSLAGFPIARWADRGSRRTIMAVALAAWSLMTTLSGFARGFGTLALARAGVAVCEAGCSPPAHSLISDYFPLHRRGTAFAIYSLGISFGIWLGLSVGGAVNAHYGWQAAFFVVGLPGLLMAVVVRFAIREPRRGQHDTPGNDALHRHYSLSEASRTMWRRRTFVLVTLGLGLASFAGTGFEFWTPTYLIRSLGLSTEKVGAMSGMIEGVAGLLGTLGAGVLADRFASRDPRWYLWFPLIGIVLMIPAELMFFYVGGKFLYVYYFIAIIGTSAYSAPLFSVGQSLLPPRLRALGASTMLFVLNMLGSGAGNFSVGLLSDLLSPHFGSDSLRHAIVLVQFGALFGITSIVFAARHLPRELQAMRAAALDVPEATA</sequence>
<dbReference type="AlphaFoldDB" id="A0A969WCN8"/>
<comment type="subcellular location">
    <subcellularLocation>
        <location evidence="1">Membrane</location>
        <topology evidence="1">Multi-pass membrane protein</topology>
    </subcellularLocation>
</comment>
<dbReference type="GO" id="GO:0022857">
    <property type="term" value="F:transmembrane transporter activity"/>
    <property type="evidence" value="ECO:0007669"/>
    <property type="project" value="InterPro"/>
</dbReference>
<keyword evidence="4 6" id="KW-1133">Transmembrane helix</keyword>
<feature type="transmembrane region" description="Helical" evidence="6">
    <location>
        <begin position="178"/>
        <end position="200"/>
    </location>
</feature>
<dbReference type="SUPFAM" id="SSF103473">
    <property type="entry name" value="MFS general substrate transporter"/>
    <property type="match status" value="1"/>
</dbReference>
<evidence type="ECO:0000256" key="1">
    <source>
        <dbReference type="ARBA" id="ARBA00004141"/>
    </source>
</evidence>
<protein>
    <submittedName>
        <fullName evidence="8">MFS transporter</fullName>
    </submittedName>
</protein>
<evidence type="ECO:0000313" key="8">
    <source>
        <dbReference type="EMBL" id="NKF23583.1"/>
    </source>
</evidence>
<dbReference type="GO" id="GO:0016020">
    <property type="term" value="C:membrane"/>
    <property type="evidence" value="ECO:0007669"/>
    <property type="project" value="UniProtKB-SubCell"/>
</dbReference>
<dbReference type="PANTHER" id="PTHR23505">
    <property type="entry name" value="SPINSTER"/>
    <property type="match status" value="1"/>
</dbReference>
<dbReference type="InterPro" id="IPR011701">
    <property type="entry name" value="MFS"/>
</dbReference>
<feature type="transmembrane region" description="Helical" evidence="6">
    <location>
        <begin position="305"/>
        <end position="326"/>
    </location>
</feature>
<evidence type="ECO:0000256" key="3">
    <source>
        <dbReference type="ARBA" id="ARBA00022692"/>
    </source>
</evidence>
<dbReference type="InterPro" id="IPR044770">
    <property type="entry name" value="MFS_spinster-like"/>
</dbReference>
<evidence type="ECO:0000259" key="7">
    <source>
        <dbReference type="PROSITE" id="PS50850"/>
    </source>
</evidence>
<keyword evidence="2" id="KW-0813">Transport</keyword>
<dbReference type="CDD" id="cd17328">
    <property type="entry name" value="MFS_spinster_like"/>
    <property type="match status" value="1"/>
</dbReference>
<keyword evidence="9" id="KW-1185">Reference proteome</keyword>
<accession>A0A969WCN8</accession>
<dbReference type="Pfam" id="PF07690">
    <property type="entry name" value="MFS_1"/>
    <property type="match status" value="1"/>
</dbReference>
<dbReference type="InterPro" id="IPR036259">
    <property type="entry name" value="MFS_trans_sf"/>
</dbReference>
<gene>
    <name evidence="8" type="ORF">G7Y82_14785</name>
</gene>
<keyword evidence="5 6" id="KW-0472">Membrane</keyword>
<dbReference type="PANTHER" id="PTHR23505:SF79">
    <property type="entry name" value="PROTEIN SPINSTER"/>
    <property type="match status" value="1"/>
</dbReference>
<evidence type="ECO:0000256" key="5">
    <source>
        <dbReference type="ARBA" id="ARBA00023136"/>
    </source>
</evidence>
<feature type="transmembrane region" description="Helical" evidence="6">
    <location>
        <begin position="234"/>
        <end position="252"/>
    </location>
</feature>
<feature type="transmembrane region" description="Helical" evidence="6">
    <location>
        <begin position="20"/>
        <end position="38"/>
    </location>
</feature>
<feature type="transmembrane region" description="Helical" evidence="6">
    <location>
        <begin position="332"/>
        <end position="352"/>
    </location>
</feature>
<dbReference type="EMBL" id="JAAVXB010000008">
    <property type="protein sequence ID" value="NKF23583.1"/>
    <property type="molecule type" value="Genomic_DNA"/>
</dbReference>
<name>A0A969WCN8_9GAMM</name>
<dbReference type="Gene3D" id="1.20.1250.20">
    <property type="entry name" value="MFS general substrate transporter like domains"/>
    <property type="match status" value="2"/>
</dbReference>
<evidence type="ECO:0000256" key="4">
    <source>
        <dbReference type="ARBA" id="ARBA00022989"/>
    </source>
</evidence>
<keyword evidence="3 6" id="KW-0812">Transmembrane</keyword>
<dbReference type="RefSeq" id="WP_168148898.1">
    <property type="nucleotide sequence ID" value="NZ_JAAVXB010000008.1"/>
</dbReference>
<evidence type="ECO:0000256" key="2">
    <source>
        <dbReference type="ARBA" id="ARBA00022448"/>
    </source>
</evidence>
<evidence type="ECO:0000256" key="6">
    <source>
        <dbReference type="SAM" id="Phobius"/>
    </source>
</evidence>
<feature type="transmembrane region" description="Helical" evidence="6">
    <location>
        <begin position="151"/>
        <end position="172"/>
    </location>
</feature>
<feature type="transmembrane region" description="Helical" evidence="6">
    <location>
        <begin position="272"/>
        <end position="293"/>
    </location>
</feature>
<dbReference type="Proteomes" id="UP000653472">
    <property type="component" value="Unassembled WGS sequence"/>
</dbReference>
<proteinExistence type="predicted"/>
<comment type="caution">
    <text evidence="8">The sequence shown here is derived from an EMBL/GenBank/DDBJ whole genome shotgun (WGS) entry which is preliminary data.</text>
</comment>
<organism evidence="8 9">
    <name type="scientific">Solimonas marina</name>
    <dbReference type="NCBI Taxonomy" id="2714601"/>
    <lineage>
        <taxon>Bacteria</taxon>
        <taxon>Pseudomonadati</taxon>
        <taxon>Pseudomonadota</taxon>
        <taxon>Gammaproteobacteria</taxon>
        <taxon>Nevskiales</taxon>
        <taxon>Nevskiaceae</taxon>
        <taxon>Solimonas</taxon>
    </lineage>
</organism>
<feature type="domain" description="Major facilitator superfamily (MFS) profile" evidence="7">
    <location>
        <begin position="25"/>
        <end position="427"/>
    </location>
</feature>